<dbReference type="Proteomes" id="UP000479000">
    <property type="component" value="Unassembled WGS sequence"/>
</dbReference>
<keyword evidence="2" id="KW-1185">Reference proteome</keyword>
<feature type="non-terminal residue" evidence="1">
    <location>
        <position position="220"/>
    </location>
</feature>
<evidence type="ECO:0000313" key="1">
    <source>
        <dbReference type="EMBL" id="CAB0011265.1"/>
    </source>
</evidence>
<gene>
    <name evidence="1" type="ORF">NTEN_LOCUS16258</name>
</gene>
<accession>A0A6H5H6B4</accession>
<sequence>MSRLSSQPESSMRRSNFALGIFDFFARPSSKRRASEADLKKRRFFRERKFSAPVFPIRPSVRFIGAPDSYELMNDSLTSSEKSDPTENDEIILAPNFANLNVDSAKFPTRRDSIFESDEFPHVSAACFPNNIDRYRVTSPTSAKFEVVTSPPKIKQKRTFKLKLLARADTTTESSTQNILRRCCCGLGMKLRCFDGSNGANSYFLLENLSGDKDSSTEKQ</sequence>
<dbReference type="EMBL" id="CADCXU010023993">
    <property type="protein sequence ID" value="CAB0011265.1"/>
    <property type="molecule type" value="Genomic_DNA"/>
</dbReference>
<evidence type="ECO:0000313" key="2">
    <source>
        <dbReference type="Proteomes" id="UP000479000"/>
    </source>
</evidence>
<proteinExistence type="predicted"/>
<name>A0A6H5H6B4_9HEMI</name>
<protein>
    <submittedName>
        <fullName evidence="1">Uncharacterized protein</fullName>
    </submittedName>
</protein>
<dbReference type="AlphaFoldDB" id="A0A6H5H6B4"/>
<organism evidence="1 2">
    <name type="scientific">Nesidiocoris tenuis</name>
    <dbReference type="NCBI Taxonomy" id="355587"/>
    <lineage>
        <taxon>Eukaryota</taxon>
        <taxon>Metazoa</taxon>
        <taxon>Ecdysozoa</taxon>
        <taxon>Arthropoda</taxon>
        <taxon>Hexapoda</taxon>
        <taxon>Insecta</taxon>
        <taxon>Pterygota</taxon>
        <taxon>Neoptera</taxon>
        <taxon>Paraneoptera</taxon>
        <taxon>Hemiptera</taxon>
        <taxon>Heteroptera</taxon>
        <taxon>Panheteroptera</taxon>
        <taxon>Cimicomorpha</taxon>
        <taxon>Miridae</taxon>
        <taxon>Dicyphina</taxon>
        <taxon>Nesidiocoris</taxon>
    </lineage>
</organism>
<reference evidence="1 2" key="1">
    <citation type="submission" date="2020-02" db="EMBL/GenBank/DDBJ databases">
        <authorList>
            <person name="Ferguson B K."/>
        </authorList>
    </citation>
    <scope>NUCLEOTIDE SEQUENCE [LARGE SCALE GENOMIC DNA]</scope>
</reference>
<dbReference type="OrthoDB" id="8815311at2759"/>